<dbReference type="InterPro" id="IPR029058">
    <property type="entry name" value="AB_hydrolase_fold"/>
</dbReference>
<dbReference type="Pfam" id="PF12146">
    <property type="entry name" value="Hydrolase_4"/>
    <property type="match status" value="1"/>
</dbReference>
<dbReference type="EMBL" id="FQXB01000001">
    <property type="protein sequence ID" value="SHG82922.1"/>
    <property type="molecule type" value="Genomic_DNA"/>
</dbReference>
<name>A0A1M5N0J2_9RHOB</name>
<accession>A0A1M5N0J2</accession>
<dbReference type="Proteomes" id="UP000184074">
    <property type="component" value="Unassembled WGS sequence"/>
</dbReference>
<organism evidence="2 3">
    <name type="scientific">Cognatiyoonia sediminum</name>
    <dbReference type="NCBI Taxonomy" id="1508389"/>
    <lineage>
        <taxon>Bacteria</taxon>
        <taxon>Pseudomonadati</taxon>
        <taxon>Pseudomonadota</taxon>
        <taxon>Alphaproteobacteria</taxon>
        <taxon>Rhodobacterales</taxon>
        <taxon>Paracoccaceae</taxon>
        <taxon>Cognatiyoonia</taxon>
    </lineage>
</organism>
<proteinExistence type="predicted"/>
<dbReference type="SUPFAM" id="SSF53474">
    <property type="entry name" value="alpha/beta-Hydrolases"/>
    <property type="match status" value="1"/>
</dbReference>
<evidence type="ECO:0000313" key="2">
    <source>
        <dbReference type="EMBL" id="SHG82922.1"/>
    </source>
</evidence>
<dbReference type="InterPro" id="IPR051044">
    <property type="entry name" value="MAG_DAG_Lipase"/>
</dbReference>
<reference evidence="2 3" key="1">
    <citation type="submission" date="2016-11" db="EMBL/GenBank/DDBJ databases">
        <authorList>
            <person name="Jaros S."/>
            <person name="Januszkiewicz K."/>
            <person name="Wedrychowicz H."/>
        </authorList>
    </citation>
    <scope>NUCLEOTIDE SEQUENCE [LARGE SCALE GENOMIC DNA]</scope>
    <source>
        <strain evidence="2 3">DSM 28715</strain>
    </source>
</reference>
<evidence type="ECO:0000259" key="1">
    <source>
        <dbReference type="Pfam" id="PF12146"/>
    </source>
</evidence>
<evidence type="ECO:0000313" key="3">
    <source>
        <dbReference type="Proteomes" id="UP000184074"/>
    </source>
</evidence>
<dbReference type="RefSeq" id="WP_072899845.1">
    <property type="nucleotide sequence ID" value="NZ_FQXB01000001.1"/>
</dbReference>
<gene>
    <name evidence="2" type="ORF">SAMN05444003_1119</name>
</gene>
<dbReference type="AlphaFoldDB" id="A0A1M5N0J2"/>
<dbReference type="OrthoDB" id="9788260at2"/>
<dbReference type="STRING" id="1508389.SAMN05444003_1119"/>
<keyword evidence="3" id="KW-1185">Reference proteome</keyword>
<dbReference type="InterPro" id="IPR022742">
    <property type="entry name" value="Hydrolase_4"/>
</dbReference>
<feature type="domain" description="Serine aminopeptidase S33" evidence="1">
    <location>
        <begin position="39"/>
        <end position="291"/>
    </location>
</feature>
<dbReference type="Gene3D" id="3.40.50.1820">
    <property type="entry name" value="alpha/beta hydrolase"/>
    <property type="match status" value="1"/>
</dbReference>
<dbReference type="PANTHER" id="PTHR11614">
    <property type="entry name" value="PHOSPHOLIPASE-RELATED"/>
    <property type="match status" value="1"/>
</dbReference>
<protein>
    <submittedName>
        <fullName evidence="2">Lysophospholipase</fullName>
    </submittedName>
</protein>
<sequence>MNAAPYFEDVADGPEGGAAYWLTCEDGVRMRVVHWPAKDAKGTILMFCGRTEYAEKYGLPAREYVKAGYNMVTVDWRGQGLADRLADDRGLGHVGKFQDYQLDVDAVVAFVRAEGLAQPLFLIGHSMGGCIGLRALHNHLPVNAAAFSAPMWGVAIAQPLRAGAWVLGTVGPYIGLGKMVSPGRDTTNYVEVQEFDGNELTCDPEVFKYMRGQLAAHPDLGLGGPSINWIGEALYEMRALHNMPSPNCPCYTGLGTAETIVSPERIHSRMERWKGGELDEFDGAKHEIMIEVPSVRDTFYAKSIALFDANI</sequence>